<proteinExistence type="predicted"/>
<organism evidence="1 2">
    <name type="scientific">Acidomonas methanolica NBRC 104435</name>
    <dbReference type="NCBI Taxonomy" id="1231351"/>
    <lineage>
        <taxon>Bacteria</taxon>
        <taxon>Pseudomonadati</taxon>
        <taxon>Pseudomonadota</taxon>
        <taxon>Alphaproteobacteria</taxon>
        <taxon>Acetobacterales</taxon>
        <taxon>Acetobacteraceae</taxon>
        <taxon>Acidomonas</taxon>
    </lineage>
</organism>
<keyword evidence="1" id="KW-0132">Cell division</keyword>
<reference evidence="1 2" key="2">
    <citation type="journal article" date="2014" name="FEMS Microbiol. Lett.">
        <title>Draft genomic DNA sequence of the facultatively methylotrophic bacterium Acidomonas methanolica type strain MB58.</title>
        <authorList>
            <person name="Higashiura N."/>
            <person name="Hadano H."/>
            <person name="Hirakawa H."/>
            <person name="Matsutani M."/>
            <person name="Takabe S."/>
            <person name="Matsushita K."/>
            <person name="Azuma Y."/>
        </authorList>
    </citation>
    <scope>NUCLEOTIDE SEQUENCE [LARGE SCALE GENOMIC DNA]</scope>
    <source>
        <strain evidence="1 2">MB58</strain>
    </source>
</reference>
<evidence type="ECO:0000313" key="1">
    <source>
        <dbReference type="EMBL" id="GAJ27722.1"/>
    </source>
</evidence>
<dbReference type="Pfam" id="PF04977">
    <property type="entry name" value="DivIC"/>
    <property type="match status" value="1"/>
</dbReference>
<accession>A0A023D0T0</accession>
<reference evidence="2" key="1">
    <citation type="journal article" date="2014" name="FEMS Microbiol. Lett.">
        <title>Draft Genomic DNA Sequence of the Facultatively Methylotrophic Bacterium Acidomonas methanolica type strain MB58.</title>
        <authorList>
            <person name="Higashiura N."/>
            <person name="Hadano H."/>
            <person name="Hirakawa H."/>
            <person name="Matsutani M."/>
            <person name="Takabe S."/>
            <person name="Matsushita K."/>
            <person name="Azuma Y."/>
        </authorList>
    </citation>
    <scope>NUCLEOTIDE SEQUENCE [LARGE SCALE GENOMIC DNA]</scope>
    <source>
        <strain evidence="2">MB58</strain>
    </source>
</reference>
<dbReference type="EMBL" id="BAND01000005">
    <property type="protein sequence ID" value="GAJ27722.1"/>
    <property type="molecule type" value="Genomic_DNA"/>
</dbReference>
<comment type="caution">
    <text evidence="1">The sequence shown here is derived from an EMBL/GenBank/DDBJ whole genome shotgun (WGS) entry which is preliminary data.</text>
</comment>
<sequence>MLAFPVQTGLDTDEHRLSGNARTVSVTRFIRRAVRAILPPALFLGLTAYFGWNALQGAHGMRAYHQQLKLREDALQAQRDANAEQGVWKQRIISLDERALDADMLDERSRAMLNLAREGDIVIPYAPNDKLW</sequence>
<dbReference type="GO" id="GO:0051301">
    <property type="term" value="P:cell division"/>
    <property type="evidence" value="ECO:0007669"/>
    <property type="project" value="UniProtKB-KW"/>
</dbReference>
<dbReference type="InterPro" id="IPR007060">
    <property type="entry name" value="FtsL/DivIC"/>
</dbReference>
<keyword evidence="1" id="KW-0131">Cell cycle</keyword>
<keyword evidence="2" id="KW-1185">Reference proteome</keyword>
<name>A0A023D0T0_ACIMT</name>
<dbReference type="Proteomes" id="UP000019760">
    <property type="component" value="Unassembled WGS sequence"/>
</dbReference>
<gene>
    <name evidence="1" type="ORF">Amme_005_110</name>
</gene>
<protein>
    <submittedName>
        <fullName evidence="1">Cell division inhibitor/septum formation inhibitor</fullName>
    </submittedName>
</protein>
<evidence type="ECO:0000313" key="2">
    <source>
        <dbReference type="Proteomes" id="UP000019760"/>
    </source>
</evidence>
<dbReference type="AlphaFoldDB" id="A0A023D0T0"/>